<comment type="caution">
    <text evidence="8">The sequence shown here is derived from an EMBL/GenBank/DDBJ whole genome shotgun (WGS) entry which is preliminary data.</text>
</comment>
<feature type="domain" description="NADH:ubiquinone oxidoreductase-like 20kDa subunit" evidence="7">
    <location>
        <begin position="60"/>
        <end position="170"/>
    </location>
</feature>
<keyword evidence="3" id="KW-0004">4Fe-4S</keyword>
<dbReference type="GO" id="GO:0046872">
    <property type="term" value="F:metal ion binding"/>
    <property type="evidence" value="ECO:0007669"/>
    <property type="project" value="UniProtKB-KW"/>
</dbReference>
<evidence type="ECO:0000256" key="4">
    <source>
        <dbReference type="ARBA" id="ARBA00022723"/>
    </source>
</evidence>
<accession>A0A2T2X870</accession>
<gene>
    <name evidence="8" type="ORF">C7B43_05265</name>
</gene>
<dbReference type="EMBL" id="PXYT01000008">
    <property type="protein sequence ID" value="PSR30701.1"/>
    <property type="molecule type" value="Genomic_DNA"/>
</dbReference>
<evidence type="ECO:0000256" key="1">
    <source>
        <dbReference type="ARBA" id="ARBA00001966"/>
    </source>
</evidence>
<organism evidence="8 9">
    <name type="scientific">Sulfobacillus benefaciens</name>
    <dbReference type="NCBI Taxonomy" id="453960"/>
    <lineage>
        <taxon>Bacteria</taxon>
        <taxon>Bacillati</taxon>
        <taxon>Bacillota</taxon>
        <taxon>Clostridia</taxon>
        <taxon>Eubacteriales</taxon>
        <taxon>Clostridiales Family XVII. Incertae Sedis</taxon>
        <taxon>Sulfobacillus</taxon>
    </lineage>
</organism>
<dbReference type="InterPro" id="IPR052375">
    <property type="entry name" value="Complex_I_20kDa-like"/>
</dbReference>
<dbReference type="PANTHER" id="PTHR42989">
    <property type="entry name" value="HYDROGENASE-4 COMPONENT I"/>
    <property type="match status" value="1"/>
</dbReference>
<dbReference type="Pfam" id="PF01058">
    <property type="entry name" value="Oxidored_q6"/>
    <property type="match status" value="1"/>
</dbReference>
<dbReference type="AlphaFoldDB" id="A0A2T2X870"/>
<evidence type="ECO:0000313" key="8">
    <source>
        <dbReference type="EMBL" id="PSR30701.1"/>
    </source>
</evidence>
<dbReference type="Proteomes" id="UP000242699">
    <property type="component" value="Unassembled WGS sequence"/>
</dbReference>
<comment type="similarity">
    <text evidence="2">Belongs to the complex I 20 kDa subunit family.</text>
</comment>
<dbReference type="GO" id="GO:0051539">
    <property type="term" value="F:4 iron, 4 sulfur cluster binding"/>
    <property type="evidence" value="ECO:0007669"/>
    <property type="project" value="UniProtKB-KW"/>
</dbReference>
<protein>
    <submittedName>
        <fullName evidence="8">NADH:ubiquinone oxidoreductase</fullName>
    </submittedName>
</protein>
<comment type="cofactor">
    <cofactor evidence="1">
        <name>[4Fe-4S] cluster</name>
        <dbReference type="ChEBI" id="CHEBI:49883"/>
    </cofactor>
</comment>
<proteinExistence type="inferred from homology"/>
<keyword evidence="5" id="KW-0408">Iron</keyword>
<keyword evidence="6" id="KW-0411">Iron-sulfur</keyword>
<evidence type="ECO:0000256" key="2">
    <source>
        <dbReference type="ARBA" id="ARBA00009173"/>
    </source>
</evidence>
<sequence>MFYWRWLSDLIQGPKTTRFPGHPDPDVIIRGENHRVGEEGRDAGPIRRAMAVRHLDAGSCNGCESELQLLSGPDYDFSRFGFSFTPSPRHADIMVVTGVVTESMAEVMQHVFQAMPSPKRVVALGQCAIDGHVFAGAPGVLGSVQNILPVTVEITGCPPTPGDILRGLLEAVEAYPFEQGESANERQVLG</sequence>
<evidence type="ECO:0000256" key="5">
    <source>
        <dbReference type="ARBA" id="ARBA00023004"/>
    </source>
</evidence>
<dbReference type="SUPFAM" id="SSF56770">
    <property type="entry name" value="HydA/Nqo6-like"/>
    <property type="match status" value="1"/>
</dbReference>
<evidence type="ECO:0000259" key="7">
    <source>
        <dbReference type="Pfam" id="PF01058"/>
    </source>
</evidence>
<evidence type="ECO:0000313" key="9">
    <source>
        <dbReference type="Proteomes" id="UP000242699"/>
    </source>
</evidence>
<dbReference type="InterPro" id="IPR006137">
    <property type="entry name" value="NADH_UbQ_OxRdtase-like_20kDa"/>
</dbReference>
<name>A0A2T2X870_9FIRM</name>
<keyword evidence="8" id="KW-0830">Ubiquinone</keyword>
<reference evidence="8 9" key="1">
    <citation type="journal article" date="2014" name="BMC Genomics">
        <title>Comparison of environmental and isolate Sulfobacillus genomes reveals diverse carbon, sulfur, nitrogen, and hydrogen metabolisms.</title>
        <authorList>
            <person name="Justice N.B."/>
            <person name="Norman A."/>
            <person name="Brown C.T."/>
            <person name="Singh A."/>
            <person name="Thomas B.C."/>
            <person name="Banfield J.F."/>
        </authorList>
    </citation>
    <scope>NUCLEOTIDE SEQUENCE [LARGE SCALE GENOMIC DNA]</scope>
    <source>
        <strain evidence="8">AMDSBA1</strain>
    </source>
</reference>
<evidence type="ECO:0000256" key="3">
    <source>
        <dbReference type="ARBA" id="ARBA00022485"/>
    </source>
</evidence>
<dbReference type="Gene3D" id="3.40.50.12280">
    <property type="match status" value="1"/>
</dbReference>
<dbReference type="PANTHER" id="PTHR42989:SF1">
    <property type="entry name" value="FORMATE HYDROGENLYASE SUBUNIT 7-RELATED"/>
    <property type="match status" value="1"/>
</dbReference>
<keyword evidence="4" id="KW-0479">Metal-binding</keyword>
<evidence type="ECO:0000256" key="6">
    <source>
        <dbReference type="ARBA" id="ARBA00023014"/>
    </source>
</evidence>